<dbReference type="Gene3D" id="3.40.50.1820">
    <property type="entry name" value="alpha/beta hydrolase"/>
    <property type="match status" value="1"/>
</dbReference>
<keyword evidence="2" id="KW-1133">Transmembrane helix</keyword>
<accession>A0A7S2UFS1</accession>
<sequence>MPGTHNGVVVVPSQSSSGTLGDLYPIVPSKTEHMGDASSLVVEGWQIQAFVAASAGNIALVPDFMSLDETGSKTFLVKRAYQAGFLPLWFQAKELLASETDCHTALADTALVMGYGDGGYGALSIANVLHEGLGVKVLSTQAGAIPARLGSSMIPKLIQSLDEDRFPKERNYLLALLGAAYSSTQDQDQNLLSSRLQVRSSYMALVETSDGASINDSIDKIIHSLHIIDDTTIMGETIKSAPTRESPLEIWDERFVLAMRNGIETDNFDPCHTPSNLATFDFERLCATLDENDLTADLLEGVQYPVRICHSVDDEVVDISNLPNFSANKEYLSYTQIKGMNHVEAARECMMESLLILRNLDADLSQTKTADLHGSSCQDMGESLNEKTGTIDNDDDSDSKKSLLDSIGGIFLFLVLPMVALASTITYCSCRSKKV</sequence>
<gene>
    <name evidence="3" type="ORF">ASEP1449_LOCUS10043</name>
</gene>
<organism evidence="3">
    <name type="scientific">Attheya septentrionalis</name>
    <dbReference type="NCBI Taxonomy" id="420275"/>
    <lineage>
        <taxon>Eukaryota</taxon>
        <taxon>Sar</taxon>
        <taxon>Stramenopiles</taxon>
        <taxon>Ochrophyta</taxon>
        <taxon>Bacillariophyta</taxon>
        <taxon>Coscinodiscophyceae</taxon>
        <taxon>Chaetocerotophycidae</taxon>
        <taxon>Chaetocerotales</taxon>
        <taxon>Attheyaceae</taxon>
        <taxon>Attheya</taxon>
    </lineage>
</organism>
<name>A0A7S2UFS1_9STRA</name>
<keyword evidence="2" id="KW-0812">Transmembrane</keyword>
<evidence type="ECO:0000313" key="3">
    <source>
        <dbReference type="EMBL" id="CAD9818211.1"/>
    </source>
</evidence>
<evidence type="ECO:0000256" key="1">
    <source>
        <dbReference type="SAM" id="MobiDB-lite"/>
    </source>
</evidence>
<protein>
    <submittedName>
        <fullName evidence="3">Uncharacterized protein</fullName>
    </submittedName>
</protein>
<keyword evidence="2" id="KW-0472">Membrane</keyword>
<dbReference type="InterPro" id="IPR029058">
    <property type="entry name" value="AB_hydrolase_fold"/>
</dbReference>
<feature type="region of interest" description="Disordered" evidence="1">
    <location>
        <begin position="373"/>
        <end position="398"/>
    </location>
</feature>
<evidence type="ECO:0000256" key="2">
    <source>
        <dbReference type="SAM" id="Phobius"/>
    </source>
</evidence>
<proteinExistence type="predicted"/>
<dbReference type="EMBL" id="HBHQ01015058">
    <property type="protein sequence ID" value="CAD9818211.1"/>
    <property type="molecule type" value="Transcribed_RNA"/>
</dbReference>
<reference evidence="3" key="1">
    <citation type="submission" date="2021-01" db="EMBL/GenBank/DDBJ databases">
        <authorList>
            <person name="Corre E."/>
            <person name="Pelletier E."/>
            <person name="Niang G."/>
            <person name="Scheremetjew M."/>
            <person name="Finn R."/>
            <person name="Kale V."/>
            <person name="Holt S."/>
            <person name="Cochrane G."/>
            <person name="Meng A."/>
            <person name="Brown T."/>
            <person name="Cohen L."/>
        </authorList>
    </citation>
    <scope>NUCLEOTIDE SEQUENCE</scope>
    <source>
        <strain evidence="3">CCMP2084</strain>
    </source>
</reference>
<feature type="transmembrane region" description="Helical" evidence="2">
    <location>
        <begin position="407"/>
        <end position="430"/>
    </location>
</feature>
<dbReference type="SUPFAM" id="SSF53474">
    <property type="entry name" value="alpha/beta-Hydrolases"/>
    <property type="match status" value="1"/>
</dbReference>
<dbReference type="AlphaFoldDB" id="A0A7S2UFS1"/>